<dbReference type="EMBL" id="KX897545">
    <property type="protein sequence ID" value="APP87810.1"/>
    <property type="molecule type" value="Genomic_DNA"/>
</dbReference>
<comment type="subcellular location">
    <subcellularLocation>
        <location evidence="1">Membrane</location>
        <topology evidence="1">Multi-pass membrane protein</topology>
    </subcellularLocation>
</comment>
<keyword evidence="6 7" id="KW-0472">Membrane</keyword>
<evidence type="ECO:0000256" key="3">
    <source>
        <dbReference type="ARBA" id="ARBA00022449"/>
    </source>
</evidence>
<dbReference type="InterPro" id="IPR004837">
    <property type="entry name" value="NaCa_Exmemb"/>
</dbReference>
<dbReference type="Gene3D" id="1.20.1420.30">
    <property type="entry name" value="NCX, central ion-binding region"/>
    <property type="match status" value="2"/>
</dbReference>
<keyword evidence="3" id="KW-0050">Antiport</keyword>
<dbReference type="GO" id="GO:0005886">
    <property type="term" value="C:plasma membrane"/>
    <property type="evidence" value="ECO:0007669"/>
    <property type="project" value="TreeGrafter"/>
</dbReference>
<feature type="domain" description="Sodium/calcium exchanger membrane region" evidence="8">
    <location>
        <begin position="15"/>
        <end position="145"/>
    </location>
</feature>
<feature type="domain" description="Sodium/calcium exchanger membrane region" evidence="8">
    <location>
        <begin position="184"/>
        <end position="321"/>
    </location>
</feature>
<geneLocation type="plastid" evidence="9"/>
<evidence type="ECO:0000256" key="1">
    <source>
        <dbReference type="ARBA" id="ARBA00004141"/>
    </source>
</evidence>
<keyword evidence="3" id="KW-0813">Transport</keyword>
<keyword evidence="4 7" id="KW-0812">Transmembrane</keyword>
<keyword evidence="9" id="KW-0934">Plastid</keyword>
<evidence type="ECO:0000256" key="4">
    <source>
        <dbReference type="ARBA" id="ARBA00022692"/>
    </source>
</evidence>
<feature type="transmembrane region" description="Helical" evidence="7">
    <location>
        <begin position="336"/>
        <end position="358"/>
    </location>
</feature>
<feature type="transmembrane region" description="Helical" evidence="7">
    <location>
        <begin position="215"/>
        <end position="238"/>
    </location>
</feature>
<dbReference type="NCBIfam" id="TIGR00367">
    <property type="entry name" value="calcium/sodium antiporter"/>
    <property type="match status" value="1"/>
</dbReference>
<evidence type="ECO:0000313" key="9">
    <source>
        <dbReference type="EMBL" id="APP87810.1"/>
    </source>
</evidence>
<dbReference type="GO" id="GO:0005262">
    <property type="term" value="F:calcium channel activity"/>
    <property type="evidence" value="ECO:0007669"/>
    <property type="project" value="TreeGrafter"/>
</dbReference>
<name>A0A1L5YAU0_9EUKA</name>
<protein>
    <submittedName>
        <fullName evidence="9">K+-dependent Na+/Ca+ exchanger related-protein</fullName>
    </submittedName>
</protein>
<comment type="similarity">
    <text evidence="2">Belongs to the Ca(2+):cation antiporter (CaCA) (TC 2.A.19) family. SLC24A subfamily.</text>
</comment>
<keyword evidence="5 7" id="KW-1133">Transmembrane helix</keyword>
<feature type="transmembrane region" description="Helical" evidence="7">
    <location>
        <begin position="176"/>
        <end position="195"/>
    </location>
</feature>
<feature type="transmembrane region" description="Helical" evidence="7">
    <location>
        <begin position="112"/>
        <end position="131"/>
    </location>
</feature>
<feature type="transmembrane region" description="Helical" evidence="7">
    <location>
        <begin position="311"/>
        <end position="330"/>
    </location>
</feature>
<dbReference type="Pfam" id="PF01699">
    <property type="entry name" value="Na_Ca_ex"/>
    <property type="match status" value="2"/>
</dbReference>
<dbReference type="PANTHER" id="PTHR10846:SF8">
    <property type="entry name" value="INNER MEMBRANE PROTEIN YRBG"/>
    <property type="match status" value="1"/>
</dbReference>
<feature type="transmembrane region" description="Helical" evidence="7">
    <location>
        <begin position="279"/>
        <end position="299"/>
    </location>
</feature>
<accession>A0A1L5YAU0</accession>
<reference evidence="9" key="1">
    <citation type="journal article" date="2017" name="Protist">
        <title>Diversity of the Photosynthetic Paulinella Species, with the Description of Paulinella micropora sp. nov. and the Chromatophore Genome Sequence for strain KR01.</title>
        <authorList>
            <person name="Lhee D."/>
            <person name="Yang E.C."/>
            <person name="Kim J.I."/>
            <person name="Nakayama T."/>
            <person name="Zuccarello G."/>
            <person name="Andersen R.A."/>
            <person name="Yoon H.S."/>
        </authorList>
    </citation>
    <scope>NUCLEOTIDE SEQUENCE</scope>
    <source>
        <strain evidence="9">KR01</strain>
    </source>
</reference>
<dbReference type="GO" id="GO:0006874">
    <property type="term" value="P:intracellular calcium ion homeostasis"/>
    <property type="evidence" value="ECO:0007669"/>
    <property type="project" value="TreeGrafter"/>
</dbReference>
<dbReference type="InterPro" id="IPR044880">
    <property type="entry name" value="NCX_ion-bd_dom_sf"/>
</dbReference>
<feature type="transmembrane region" description="Helical" evidence="7">
    <location>
        <begin position="36"/>
        <end position="56"/>
    </location>
</feature>
<gene>
    <name evidence="9" type="ORF">PCKR_001</name>
</gene>
<evidence type="ECO:0000259" key="8">
    <source>
        <dbReference type="Pfam" id="PF01699"/>
    </source>
</evidence>
<dbReference type="AlphaFoldDB" id="A0A1L5YAU0"/>
<dbReference type="InterPro" id="IPR004481">
    <property type="entry name" value="K/Na/Ca-exchanger"/>
</dbReference>
<feature type="transmembrane region" description="Helical" evidence="7">
    <location>
        <begin position="6"/>
        <end position="24"/>
    </location>
</feature>
<feature type="transmembrane region" description="Helical" evidence="7">
    <location>
        <begin position="76"/>
        <end position="100"/>
    </location>
</feature>
<evidence type="ECO:0000256" key="6">
    <source>
        <dbReference type="ARBA" id="ARBA00023136"/>
    </source>
</evidence>
<dbReference type="GO" id="GO:0008273">
    <property type="term" value="F:calcium, potassium:sodium antiporter activity"/>
    <property type="evidence" value="ECO:0007669"/>
    <property type="project" value="TreeGrafter"/>
</dbReference>
<evidence type="ECO:0000256" key="7">
    <source>
        <dbReference type="SAM" id="Phobius"/>
    </source>
</evidence>
<organism evidence="9">
    <name type="scientific">Paulinella micropora</name>
    <dbReference type="NCBI Taxonomy" id="1928728"/>
    <lineage>
        <taxon>Eukaryota</taxon>
        <taxon>Sar</taxon>
        <taxon>Rhizaria</taxon>
        <taxon>Cercozoa</taxon>
        <taxon>Imbricatea</taxon>
        <taxon>Silicofilosea</taxon>
        <taxon>Euglyphida</taxon>
        <taxon>Paulinellidae</taxon>
        <taxon>Paulinella</taxon>
    </lineage>
</organism>
<sequence length="373" mass="40391">MAETVQLLLYNFLEILLGVLLLFGGGELFVQGSVTLAVTLGIPQLVIGLTLVALGTSAPELFVSITATLQGSADLAVSNVVGSNIFNMMMVLGCSALIVPLQVDKRLVNRDIPLLIIVSMTVWGLASTGRITWQSGVALLVALTINTIWEIFTANEESDSIIEVTSNNSENLEVNHILYASFKVLIATILLVVGSETLVYGATGVARNLGVTETVIGLTIVSVGTSMPELATSVVATIRKRTDLAIGNVIGSNLLNQLLILSSCGLASGSHGLMVQEIIINRDFPIMIFTTLACLPIFWTKNCISRLEGSVLVSLYLMYLLDQVFVLALPTVRVQVGLVILCIAFPTLIIVIFMRALVSWYQKKYFYWINFFQ</sequence>
<dbReference type="PANTHER" id="PTHR10846">
    <property type="entry name" value="SODIUM/POTASSIUM/CALCIUM EXCHANGER"/>
    <property type="match status" value="1"/>
</dbReference>
<evidence type="ECO:0000256" key="2">
    <source>
        <dbReference type="ARBA" id="ARBA00005364"/>
    </source>
</evidence>
<evidence type="ECO:0000256" key="5">
    <source>
        <dbReference type="ARBA" id="ARBA00022989"/>
    </source>
</evidence>
<proteinExistence type="inferred from homology"/>